<dbReference type="SUPFAM" id="SSF46785">
    <property type="entry name" value="Winged helix' DNA-binding domain"/>
    <property type="match status" value="1"/>
</dbReference>
<dbReference type="PANTHER" id="PTHR40068:SF1">
    <property type="entry name" value="TRANSCRIPTION REPRESSOR NIAR-RELATED"/>
    <property type="match status" value="1"/>
</dbReference>
<name>A0A1H0U9Q3_SELRU</name>
<protein>
    <recommendedName>
        <fullName evidence="6">Transcription repressor NadR</fullName>
    </recommendedName>
</protein>
<feature type="binding site" evidence="1">
    <location>
        <position position="148"/>
    </location>
    <ligand>
        <name>Ni(2+)</name>
        <dbReference type="ChEBI" id="CHEBI:49786"/>
    </ligand>
</feature>
<reference evidence="4 5" key="1">
    <citation type="submission" date="2016-10" db="EMBL/GenBank/DDBJ databases">
        <authorList>
            <person name="de Groot N.N."/>
        </authorList>
    </citation>
    <scope>NUCLEOTIDE SEQUENCE [LARGE SCALE GENOMIC DNA]</scope>
    <source>
        <strain evidence="4 5">S137</strain>
    </source>
</reference>
<organism evidence="4 5">
    <name type="scientific">Selenomonas ruminantium</name>
    <dbReference type="NCBI Taxonomy" id="971"/>
    <lineage>
        <taxon>Bacteria</taxon>
        <taxon>Bacillati</taxon>
        <taxon>Bacillota</taxon>
        <taxon>Negativicutes</taxon>
        <taxon>Selenomonadales</taxon>
        <taxon>Selenomonadaceae</taxon>
        <taxon>Selenomonas</taxon>
    </lineage>
</organism>
<dbReference type="AlphaFoldDB" id="A0A1H0U9Q3"/>
<keyword evidence="1" id="KW-0533">Nickel</keyword>
<dbReference type="Pfam" id="PF02829">
    <property type="entry name" value="3H"/>
    <property type="match status" value="1"/>
</dbReference>
<accession>A0A1H0U9Q3</accession>
<feature type="domain" description="Helix-turn-helix type 11" evidence="3">
    <location>
        <begin position="6"/>
        <end position="58"/>
    </location>
</feature>
<evidence type="ECO:0008006" key="6">
    <source>
        <dbReference type="Google" id="ProtNLM"/>
    </source>
</evidence>
<feature type="domain" description="3H" evidence="2">
    <location>
        <begin position="76"/>
        <end position="171"/>
    </location>
</feature>
<dbReference type="Gene3D" id="3.30.1340.20">
    <property type="entry name" value="3H domain"/>
    <property type="match status" value="1"/>
</dbReference>
<evidence type="ECO:0000313" key="5">
    <source>
        <dbReference type="Proteomes" id="UP000182412"/>
    </source>
</evidence>
<dbReference type="EMBL" id="FNJQ01000030">
    <property type="protein sequence ID" value="SDP62899.1"/>
    <property type="molecule type" value="Genomic_DNA"/>
</dbReference>
<dbReference type="InterPro" id="IPR026043">
    <property type="entry name" value="NadR"/>
</dbReference>
<dbReference type="RefSeq" id="WP_074573117.1">
    <property type="nucleotide sequence ID" value="NZ_FNJQ01000030.1"/>
</dbReference>
<dbReference type="Proteomes" id="UP000182412">
    <property type="component" value="Unassembled WGS sequence"/>
</dbReference>
<dbReference type="InterPro" id="IPR035922">
    <property type="entry name" value="3H_dom_sf"/>
</dbReference>
<dbReference type="PANTHER" id="PTHR40068">
    <property type="entry name" value="TRANSCRIPTION REPRESSOR NIAR-RELATED"/>
    <property type="match status" value="1"/>
</dbReference>
<dbReference type="InterPro" id="IPR004173">
    <property type="entry name" value="3H_domain"/>
</dbReference>
<evidence type="ECO:0000259" key="3">
    <source>
        <dbReference type="Pfam" id="PF08279"/>
    </source>
</evidence>
<feature type="binding site" evidence="1">
    <location>
        <position position="87"/>
    </location>
    <ligand>
        <name>Ni(2+)</name>
        <dbReference type="ChEBI" id="CHEBI:49786"/>
    </ligand>
</feature>
<keyword evidence="1" id="KW-0479">Metal-binding</keyword>
<evidence type="ECO:0000259" key="2">
    <source>
        <dbReference type="Pfam" id="PF02829"/>
    </source>
</evidence>
<evidence type="ECO:0000313" key="4">
    <source>
        <dbReference type="EMBL" id="SDP62899.1"/>
    </source>
</evidence>
<dbReference type="InterPro" id="IPR036388">
    <property type="entry name" value="WH-like_DNA-bd_sf"/>
</dbReference>
<dbReference type="OrthoDB" id="9792661at2"/>
<evidence type="ECO:0000256" key="1">
    <source>
        <dbReference type="PIRSR" id="PIRSR037847-1"/>
    </source>
</evidence>
<dbReference type="PIRSF" id="PIRSF037847">
    <property type="entry name" value="NiaR"/>
    <property type="match status" value="1"/>
</dbReference>
<feature type="binding site" evidence="1">
    <location>
        <position position="79"/>
    </location>
    <ligand>
        <name>Ni(2+)</name>
        <dbReference type="ChEBI" id="CHEBI:49786"/>
    </ligand>
</feature>
<dbReference type="InterPro" id="IPR036390">
    <property type="entry name" value="WH_DNA-bd_sf"/>
</dbReference>
<dbReference type="Pfam" id="PF08279">
    <property type="entry name" value="HTH_11"/>
    <property type="match status" value="1"/>
</dbReference>
<sequence length="174" mass="19398">MTTEERRAEVLRRLQGAIQPLTGTRLSREMGVSRQIIVGDISILRAEGQKIYATPRGYFMIRDEHADARQQLATLICRHTAEDMETELNAIVDNGGAVMDVIVEHPVYGPLKSDLLLTSRRDIKNFISKMKKCQATPLLVVTGGVHLHTVRVPDDEALSAIKDELRAKGILVED</sequence>
<feature type="binding site" evidence="1">
    <location>
        <position position="146"/>
    </location>
    <ligand>
        <name>Ni(2+)</name>
        <dbReference type="ChEBI" id="CHEBI:49786"/>
    </ligand>
</feature>
<proteinExistence type="predicted"/>
<dbReference type="InterPro" id="IPR013196">
    <property type="entry name" value="HTH_11"/>
</dbReference>
<dbReference type="SUPFAM" id="SSF75500">
    <property type="entry name" value="Putative transcriptional regulator TM1602, C-terminal domain"/>
    <property type="match status" value="1"/>
</dbReference>
<dbReference type="GO" id="GO:0046872">
    <property type="term" value="F:metal ion binding"/>
    <property type="evidence" value="ECO:0007669"/>
    <property type="project" value="UniProtKB-KW"/>
</dbReference>
<gene>
    <name evidence="4" type="ORF">SAMN05216366_13015</name>
</gene>
<dbReference type="Gene3D" id="1.10.10.10">
    <property type="entry name" value="Winged helix-like DNA-binding domain superfamily/Winged helix DNA-binding domain"/>
    <property type="match status" value="1"/>
</dbReference>